<reference evidence="10" key="1">
    <citation type="submission" date="2012-05" db="EMBL/GenBank/DDBJ databases">
        <title>Whole Genome Assembly of Lutzomyia longipalpis.</title>
        <authorList>
            <person name="Richards S."/>
            <person name="Qu C."/>
            <person name="Dillon R."/>
            <person name="Worley K."/>
            <person name="Scherer S."/>
            <person name="Batterton M."/>
            <person name="Taylor A."/>
            <person name="Hawes A."/>
            <person name="Hernandez B."/>
            <person name="Kovar C."/>
            <person name="Mandapat C."/>
            <person name="Pham C."/>
            <person name="Qu C."/>
            <person name="Jing C."/>
            <person name="Bess C."/>
            <person name="Bandaranaike D."/>
            <person name="Ngo D."/>
            <person name="Ongeri F."/>
            <person name="Arias F."/>
            <person name="Lara F."/>
            <person name="Weissenberger G."/>
            <person name="Kamau G."/>
            <person name="Han H."/>
            <person name="Shen H."/>
            <person name="Dinh H."/>
            <person name="Khalil I."/>
            <person name="Jones J."/>
            <person name="Shafer J."/>
            <person name="Jayaseelan J."/>
            <person name="Quiroz J."/>
            <person name="Blankenburg K."/>
            <person name="Nguyen L."/>
            <person name="Jackson L."/>
            <person name="Francisco L."/>
            <person name="Tang L.-Y."/>
            <person name="Pu L.-L."/>
            <person name="Perales L."/>
            <person name="Lorensuhewa L."/>
            <person name="Munidasa M."/>
            <person name="Coyle M."/>
            <person name="Taylor M."/>
            <person name="Puazo M."/>
            <person name="Firestine M."/>
            <person name="Scheel M."/>
            <person name="Javaid M."/>
            <person name="Wang M."/>
            <person name="Li M."/>
            <person name="Tabassum N."/>
            <person name="Saada N."/>
            <person name="Osuji N."/>
            <person name="Aqrawi P."/>
            <person name="Fu Q."/>
            <person name="Thornton R."/>
            <person name="Raj R."/>
            <person name="Goodspeed R."/>
            <person name="Mata R."/>
            <person name="Najjar R."/>
            <person name="Gubbala S."/>
            <person name="Lee S."/>
            <person name="Denson S."/>
            <person name="Patil S."/>
            <person name="Macmil S."/>
            <person name="Qi S."/>
            <person name="Matskevitch T."/>
            <person name="Palculict T."/>
            <person name="Mathew T."/>
            <person name="Vee V."/>
            <person name="Velamala V."/>
            <person name="Korchina V."/>
            <person name="Cai W."/>
            <person name="Liu W."/>
            <person name="Dai W."/>
            <person name="Zou X."/>
            <person name="Zhu Y."/>
            <person name="Zhang Y."/>
            <person name="Wu Y.-Q."/>
            <person name="Xin Y."/>
            <person name="Nazarath L."/>
            <person name="Kovar C."/>
            <person name="Han Y."/>
            <person name="Muzny D."/>
            <person name="Gibbs R."/>
        </authorList>
    </citation>
    <scope>NUCLEOTIDE SEQUENCE [LARGE SCALE GENOMIC DNA]</scope>
    <source>
        <strain evidence="10">Jacobina</strain>
    </source>
</reference>
<dbReference type="Gene3D" id="1.20.1250.20">
    <property type="entry name" value="MFS general substrate transporter like domains"/>
    <property type="match status" value="1"/>
</dbReference>
<dbReference type="EnsemblMetazoa" id="LLOJ002796-RA">
    <property type="protein sequence ID" value="LLOJ002796-PA"/>
    <property type="gene ID" value="LLOJ002796"/>
</dbReference>
<dbReference type="InterPro" id="IPR036259">
    <property type="entry name" value="MFS_trans_sf"/>
</dbReference>
<evidence type="ECO:0000256" key="2">
    <source>
        <dbReference type="ARBA" id="ARBA00022692"/>
    </source>
</evidence>
<dbReference type="Pfam" id="PF00083">
    <property type="entry name" value="Sugar_tr"/>
    <property type="match status" value="1"/>
</dbReference>
<dbReference type="InterPro" id="IPR020846">
    <property type="entry name" value="MFS_dom"/>
</dbReference>
<reference evidence="8" key="2">
    <citation type="journal article" date="2020" name="BMC">
        <title>Leishmania infection induces a limited differential gene expression in the sand fly midgut.</title>
        <authorList>
            <person name="Coutinho-Abreu I.V."/>
            <person name="Serafim T.D."/>
            <person name="Meneses C."/>
            <person name="Kamhawi S."/>
            <person name="Oliveira F."/>
            <person name="Valenzuela J.G."/>
        </authorList>
    </citation>
    <scope>NUCLEOTIDE SEQUENCE</scope>
    <source>
        <strain evidence="8">Jacobina</strain>
        <tissue evidence="8">Midgut</tissue>
    </source>
</reference>
<dbReference type="PANTHER" id="PTHR48021">
    <property type="match status" value="1"/>
</dbReference>
<keyword evidence="2 5" id="KW-0812">Transmembrane</keyword>
<sequence length="409" mass="45101">MTDACFTEFLAGIYTAWTSPMITLFLSDETPLESGPMTKEQVSLMTSLLYIGAILGSFSAGWLANAIGRKWSLIISMISQLIGNSLIIFAKTPLLLFISRIFSGFITGATFVILPIFIAEITQKSLRTTLGNFFGLSCNIGHLVGKGLTTFGFYVVPSISIGSAVIFIGCFLMFPDTPEYLLLRNRSEDAEKSLKFYRGVGKDQPFPVETASEFDDMKKVISLRNPNSKITIKDFKDPTTILAIIITFVMTSNINFTGIRLTTAFTASMLNDAGIPVDVSLTDNIICVLQVVGCMAAIYVIRFFKVRRSFLFFYLASIVSFFGAATHYFLHESGFDMIPYTWSFVTCIVLVVVIPSIAINNLSMSTSSQVLPVKIRGSVLGFLNILGLVVAFFTVQYYLYLVDTIGNSM</sequence>
<feature type="domain" description="Nidogen G2 beta-barrel" evidence="7">
    <location>
        <begin position="371"/>
        <end position="409"/>
    </location>
</feature>
<evidence type="ECO:0000256" key="1">
    <source>
        <dbReference type="ARBA" id="ARBA00004141"/>
    </source>
</evidence>
<feature type="transmembrane region" description="Helical" evidence="5">
    <location>
        <begin position="311"/>
        <end position="330"/>
    </location>
</feature>
<dbReference type="PROSITE" id="PS50850">
    <property type="entry name" value="MFS"/>
    <property type="match status" value="1"/>
</dbReference>
<keyword evidence="4 5" id="KW-0472">Membrane</keyword>
<evidence type="ECO:0000256" key="5">
    <source>
        <dbReference type="SAM" id="Phobius"/>
    </source>
</evidence>
<evidence type="ECO:0000313" key="9">
    <source>
        <dbReference type="EnsemblMetazoa" id="LLOJ002796-PA"/>
    </source>
</evidence>
<feature type="transmembrane region" description="Helical" evidence="5">
    <location>
        <begin position="129"/>
        <end position="145"/>
    </location>
</feature>
<dbReference type="SUPFAM" id="SSF103473">
    <property type="entry name" value="MFS general substrate transporter"/>
    <property type="match status" value="1"/>
</dbReference>
<reference evidence="9" key="3">
    <citation type="submission" date="2020-05" db="UniProtKB">
        <authorList>
            <consortium name="EnsemblMetazoa"/>
        </authorList>
    </citation>
    <scope>IDENTIFICATION</scope>
    <source>
        <strain evidence="9">Jacobina</strain>
    </source>
</reference>
<protein>
    <submittedName>
        <fullName evidence="8">Putative permease of the major facilitator superfamily protein</fullName>
    </submittedName>
</protein>
<dbReference type="PROSITE" id="PS50993">
    <property type="entry name" value="NIDOGEN_G2"/>
    <property type="match status" value="1"/>
</dbReference>
<dbReference type="InterPro" id="IPR006605">
    <property type="entry name" value="G2_nidogen/fibulin_G2F"/>
</dbReference>
<proteinExistence type="predicted"/>
<dbReference type="InterPro" id="IPR005828">
    <property type="entry name" value="MFS_sugar_transport-like"/>
</dbReference>
<evidence type="ECO:0000313" key="8">
    <source>
        <dbReference type="EMBL" id="MBC1175285.1"/>
    </source>
</evidence>
<feature type="transmembrane region" description="Helical" evidence="5">
    <location>
        <begin position="239"/>
        <end position="261"/>
    </location>
</feature>
<dbReference type="VEuPathDB" id="VectorBase:LLONM1_000517"/>
<keyword evidence="3 5" id="KW-1133">Transmembrane helix</keyword>
<feature type="transmembrane region" description="Helical" evidence="5">
    <location>
        <begin position="342"/>
        <end position="359"/>
    </location>
</feature>
<dbReference type="AlphaFoldDB" id="A0A1B0CEM6"/>
<feature type="transmembrane region" description="Helical" evidence="5">
    <location>
        <begin position="151"/>
        <end position="174"/>
    </location>
</feature>
<dbReference type="GO" id="GO:0016020">
    <property type="term" value="C:membrane"/>
    <property type="evidence" value="ECO:0007669"/>
    <property type="project" value="UniProtKB-SubCell"/>
</dbReference>
<evidence type="ECO:0000259" key="7">
    <source>
        <dbReference type="PROSITE" id="PS50993"/>
    </source>
</evidence>
<feature type="transmembrane region" description="Helical" evidence="5">
    <location>
        <begin position="379"/>
        <end position="400"/>
    </location>
</feature>
<comment type="subcellular location">
    <subcellularLocation>
        <location evidence="1">Membrane</location>
        <topology evidence="1">Multi-pass membrane protein</topology>
    </subcellularLocation>
</comment>
<feature type="transmembrane region" description="Helical" evidence="5">
    <location>
        <begin position="281"/>
        <end position="304"/>
    </location>
</feature>
<name>A0A1B0CEM6_LUTLO</name>
<evidence type="ECO:0000256" key="4">
    <source>
        <dbReference type="ARBA" id="ARBA00023136"/>
    </source>
</evidence>
<keyword evidence="10" id="KW-1185">Reference proteome</keyword>
<evidence type="ECO:0000256" key="3">
    <source>
        <dbReference type="ARBA" id="ARBA00022989"/>
    </source>
</evidence>
<dbReference type="EMBL" id="AJWK01009006">
    <property type="status" value="NOT_ANNOTATED_CDS"/>
    <property type="molecule type" value="Genomic_DNA"/>
</dbReference>
<feature type="transmembrane region" description="Helical" evidence="5">
    <location>
        <begin position="96"/>
        <end position="117"/>
    </location>
</feature>
<dbReference type="InterPro" id="IPR005829">
    <property type="entry name" value="Sugar_transporter_CS"/>
</dbReference>
<feature type="domain" description="Major facilitator superfamily (MFS) profile" evidence="6">
    <location>
        <begin position="1"/>
        <end position="409"/>
    </location>
</feature>
<dbReference type="InterPro" id="IPR050549">
    <property type="entry name" value="MFS_Trehalose_Transporter"/>
</dbReference>
<dbReference type="VEuPathDB" id="VectorBase:LLOJ002796"/>
<dbReference type="EMBL" id="GITU01006582">
    <property type="protein sequence ID" value="MBC1175285.1"/>
    <property type="molecule type" value="Transcribed_RNA"/>
</dbReference>
<feature type="transmembrane region" description="Helical" evidence="5">
    <location>
        <begin position="71"/>
        <end position="90"/>
    </location>
</feature>
<evidence type="ECO:0000259" key="6">
    <source>
        <dbReference type="PROSITE" id="PS50850"/>
    </source>
</evidence>
<feature type="transmembrane region" description="Helical" evidence="5">
    <location>
        <begin position="42"/>
        <end position="64"/>
    </location>
</feature>
<dbReference type="PANTHER" id="PTHR48021:SF33">
    <property type="entry name" value="AT22075P-RELATED"/>
    <property type="match status" value="1"/>
</dbReference>
<accession>A0A1B0CEM6</accession>
<evidence type="ECO:0000313" key="10">
    <source>
        <dbReference type="Proteomes" id="UP000092461"/>
    </source>
</evidence>
<organism evidence="9 10">
    <name type="scientific">Lutzomyia longipalpis</name>
    <name type="common">Sand fly</name>
    <dbReference type="NCBI Taxonomy" id="7200"/>
    <lineage>
        <taxon>Eukaryota</taxon>
        <taxon>Metazoa</taxon>
        <taxon>Ecdysozoa</taxon>
        <taxon>Arthropoda</taxon>
        <taxon>Hexapoda</taxon>
        <taxon>Insecta</taxon>
        <taxon>Pterygota</taxon>
        <taxon>Neoptera</taxon>
        <taxon>Endopterygota</taxon>
        <taxon>Diptera</taxon>
        <taxon>Nematocera</taxon>
        <taxon>Psychodoidea</taxon>
        <taxon>Psychodidae</taxon>
        <taxon>Lutzomyia</taxon>
        <taxon>Lutzomyia</taxon>
    </lineage>
</organism>
<dbReference type="GO" id="GO:0022857">
    <property type="term" value="F:transmembrane transporter activity"/>
    <property type="evidence" value="ECO:0007669"/>
    <property type="project" value="InterPro"/>
</dbReference>
<dbReference type="Proteomes" id="UP000092461">
    <property type="component" value="Unassembled WGS sequence"/>
</dbReference>
<dbReference type="PROSITE" id="PS00217">
    <property type="entry name" value="SUGAR_TRANSPORT_2"/>
    <property type="match status" value="1"/>
</dbReference>